<comment type="caution">
    <text evidence="1">The sequence shown here is derived from an EMBL/GenBank/DDBJ whole genome shotgun (WGS) entry which is preliminary data.</text>
</comment>
<accession>A0A177T8M2</accession>
<dbReference type="AlphaFoldDB" id="A0A177T8M2"/>
<reference evidence="1" key="1">
    <citation type="submission" date="2016-04" db="EMBL/GenBank/DDBJ databases">
        <authorList>
            <person name="Nguyen H.D."/>
            <person name="Samba Siva P."/>
            <person name="Cullis J."/>
            <person name="Levesque C.A."/>
            <person name="Hambleton S."/>
        </authorList>
    </citation>
    <scope>NUCLEOTIDE SEQUENCE</scope>
    <source>
        <strain evidence="1">DAOMC 236416</strain>
    </source>
</reference>
<evidence type="ECO:0000313" key="2">
    <source>
        <dbReference type="Proteomes" id="UP000077521"/>
    </source>
</evidence>
<name>A0A177T8M2_9BASI</name>
<proteinExistence type="predicted"/>
<gene>
    <name evidence="1" type="ORF">A4X13_0g4423</name>
</gene>
<protein>
    <submittedName>
        <fullName evidence="1">Uncharacterized protein</fullName>
    </submittedName>
</protein>
<dbReference type="Proteomes" id="UP000077521">
    <property type="component" value="Unassembled WGS sequence"/>
</dbReference>
<reference evidence="1" key="2">
    <citation type="journal article" date="2019" name="IMA Fungus">
        <title>Genome sequencing and comparison of five Tilletia species to identify candidate genes for the detection of regulated species infecting wheat.</title>
        <authorList>
            <person name="Nguyen H.D.T."/>
            <person name="Sultana T."/>
            <person name="Kesanakurti P."/>
            <person name="Hambleton S."/>
        </authorList>
    </citation>
    <scope>NUCLEOTIDE SEQUENCE</scope>
    <source>
        <strain evidence="1">DAOMC 236416</strain>
    </source>
</reference>
<organism evidence="1 2">
    <name type="scientific">Tilletia indica</name>
    <dbReference type="NCBI Taxonomy" id="43049"/>
    <lineage>
        <taxon>Eukaryota</taxon>
        <taxon>Fungi</taxon>
        <taxon>Dikarya</taxon>
        <taxon>Basidiomycota</taxon>
        <taxon>Ustilaginomycotina</taxon>
        <taxon>Exobasidiomycetes</taxon>
        <taxon>Tilletiales</taxon>
        <taxon>Tilletiaceae</taxon>
        <taxon>Tilletia</taxon>
    </lineage>
</organism>
<sequence>MPQNNASTLNQHPREALKVKQLHFRELLRQQRLYRRSEPPLPHAVPQSPPPSMPYQLSDIHLADRLRALDAMVTQQASTFEANRFDHGASLMILLAELDVLCALAASRHLKDLRLKHFFPAKAVDIVNRIKKHAQNLERIYDMSFAEYNTAIEDAQAFPYIDGAVDLHQQHLEFIQQSVPLLPDQLPTLSPLINANPAPSELPSDDGLDRLHRILRNLRRAEEKLIEFQRRPKNTEETSTALMSTMQQLDTLCVNLLDVFPSSLADCLYLTPVVKTNFVKLATFRRNNANPTCETAVWRNTVKANEDICSRVYEGGLLDDLLMKIHATAHSVSLQQATHHRHNPPPRHQASLLQQSLSVQDFLPWYVDDLTSHNTRHSWATTSSFLS</sequence>
<dbReference type="EMBL" id="LWDF02000290">
    <property type="protein sequence ID" value="KAE8250750.1"/>
    <property type="molecule type" value="Genomic_DNA"/>
</dbReference>
<keyword evidence="2" id="KW-1185">Reference proteome</keyword>
<evidence type="ECO:0000313" key="1">
    <source>
        <dbReference type="EMBL" id="KAE8250750.1"/>
    </source>
</evidence>